<dbReference type="OrthoDB" id="49113at2759"/>
<proteinExistence type="predicted"/>
<sequence>TAEILLAYITQKRVQIEQGAKGEILPVSVLVQQMAEKNAEIERLRAKVTELSGENEELSKKKKSGDEDDKAQLNLQRSHQSAQGYGQGSESGQTEERNQTLPPTQTQDTGSNAYTLSQVKSTTARGKKEQKQISNDLEHMAIAPIITPDLALFCRADGHKLVAQTEIGERGGAKYNANNINKLPILFNPVIDAGVFRLGFKFHSSAYNEKESDLDRSQSTINERGIAVGIIHSKAFAQPIDSPNITPNAAIFYGSGAIAHTSSSVTKSSVGSIVHGNSPFKDKDIVVIEVNMDKFQRTAHLFINNEQQPVFILNTPESIRMMVYFYRAGGVVHTTSLLRLITPSIKNLPNQRAVDW</sequence>
<dbReference type="AlphaFoldDB" id="A0A5J4UN92"/>
<feature type="non-terminal residue" evidence="3">
    <location>
        <position position="1"/>
    </location>
</feature>
<reference evidence="3 4" key="1">
    <citation type="submission" date="2019-03" db="EMBL/GenBank/DDBJ databases">
        <title>Single cell metagenomics reveals metabolic interactions within the superorganism composed of flagellate Streblomastix strix and complex community of Bacteroidetes bacteria on its surface.</title>
        <authorList>
            <person name="Treitli S.C."/>
            <person name="Kolisko M."/>
            <person name="Husnik F."/>
            <person name="Keeling P."/>
            <person name="Hampl V."/>
        </authorList>
    </citation>
    <scope>NUCLEOTIDE SEQUENCE [LARGE SCALE GENOMIC DNA]</scope>
    <source>
        <strain evidence="3">ST1C</strain>
    </source>
</reference>
<evidence type="ECO:0000313" key="4">
    <source>
        <dbReference type="Proteomes" id="UP000324800"/>
    </source>
</evidence>
<comment type="caution">
    <text evidence="3">The sequence shown here is derived from an EMBL/GenBank/DDBJ whole genome shotgun (WGS) entry which is preliminary data.</text>
</comment>
<evidence type="ECO:0000256" key="1">
    <source>
        <dbReference type="SAM" id="Coils"/>
    </source>
</evidence>
<dbReference type="EMBL" id="SNRW01014066">
    <property type="protein sequence ID" value="KAA6371897.1"/>
    <property type="molecule type" value="Genomic_DNA"/>
</dbReference>
<protein>
    <submittedName>
        <fullName evidence="3">Uncharacterized protein</fullName>
    </submittedName>
</protein>
<evidence type="ECO:0000256" key="2">
    <source>
        <dbReference type="SAM" id="MobiDB-lite"/>
    </source>
</evidence>
<feature type="compositionally biased region" description="Polar residues" evidence="2">
    <location>
        <begin position="77"/>
        <end position="92"/>
    </location>
</feature>
<gene>
    <name evidence="3" type="ORF">EZS28_032576</name>
</gene>
<accession>A0A5J4UN92</accession>
<organism evidence="3 4">
    <name type="scientific">Streblomastix strix</name>
    <dbReference type="NCBI Taxonomy" id="222440"/>
    <lineage>
        <taxon>Eukaryota</taxon>
        <taxon>Metamonada</taxon>
        <taxon>Preaxostyla</taxon>
        <taxon>Oxymonadida</taxon>
        <taxon>Streblomastigidae</taxon>
        <taxon>Streblomastix</taxon>
    </lineage>
</organism>
<evidence type="ECO:0000313" key="3">
    <source>
        <dbReference type="EMBL" id="KAA6371897.1"/>
    </source>
</evidence>
<name>A0A5J4UN92_9EUKA</name>
<feature type="coiled-coil region" evidence="1">
    <location>
        <begin position="27"/>
        <end position="61"/>
    </location>
</feature>
<feature type="compositionally biased region" description="Polar residues" evidence="2">
    <location>
        <begin position="99"/>
        <end position="124"/>
    </location>
</feature>
<dbReference type="Proteomes" id="UP000324800">
    <property type="component" value="Unassembled WGS sequence"/>
</dbReference>
<feature type="region of interest" description="Disordered" evidence="2">
    <location>
        <begin position="77"/>
        <end position="132"/>
    </location>
</feature>
<keyword evidence="1" id="KW-0175">Coiled coil</keyword>